<dbReference type="Proteomes" id="UP001234178">
    <property type="component" value="Unassembled WGS sequence"/>
</dbReference>
<reference evidence="1 2" key="1">
    <citation type="journal article" date="2023" name="Nucleic Acids Res.">
        <title>The hologenome of Daphnia magna reveals possible DNA methylation and microbiome-mediated evolution of the host genome.</title>
        <authorList>
            <person name="Chaturvedi A."/>
            <person name="Li X."/>
            <person name="Dhandapani V."/>
            <person name="Marshall H."/>
            <person name="Kissane S."/>
            <person name="Cuenca-Cambronero M."/>
            <person name="Asole G."/>
            <person name="Calvet F."/>
            <person name="Ruiz-Romero M."/>
            <person name="Marangio P."/>
            <person name="Guigo R."/>
            <person name="Rago D."/>
            <person name="Mirbahai L."/>
            <person name="Eastwood N."/>
            <person name="Colbourne J.K."/>
            <person name="Zhou J."/>
            <person name="Mallon E."/>
            <person name="Orsini L."/>
        </authorList>
    </citation>
    <scope>NUCLEOTIDE SEQUENCE [LARGE SCALE GENOMIC DNA]</scope>
    <source>
        <strain evidence="1">LRV0_1</strain>
    </source>
</reference>
<sequence>MKNAHKKCQNNRRIQSFLTWAFTATGVLRGRVVDQHASQQTSERRVRKHRGLWHYERHYQQG</sequence>
<evidence type="ECO:0000313" key="1">
    <source>
        <dbReference type="EMBL" id="KAK4037930.1"/>
    </source>
</evidence>
<organism evidence="1 2">
    <name type="scientific">Daphnia magna</name>
    <dbReference type="NCBI Taxonomy" id="35525"/>
    <lineage>
        <taxon>Eukaryota</taxon>
        <taxon>Metazoa</taxon>
        <taxon>Ecdysozoa</taxon>
        <taxon>Arthropoda</taxon>
        <taxon>Crustacea</taxon>
        <taxon>Branchiopoda</taxon>
        <taxon>Diplostraca</taxon>
        <taxon>Cladocera</taxon>
        <taxon>Anomopoda</taxon>
        <taxon>Daphniidae</taxon>
        <taxon>Daphnia</taxon>
    </lineage>
</organism>
<gene>
    <name evidence="1" type="ORF">OUZ56_029954</name>
</gene>
<name>A0ABR0B8D0_9CRUS</name>
<protein>
    <submittedName>
        <fullName evidence="1">Uncharacterized protein</fullName>
    </submittedName>
</protein>
<dbReference type="EMBL" id="JAOYFB010000040">
    <property type="protein sequence ID" value="KAK4037930.1"/>
    <property type="molecule type" value="Genomic_DNA"/>
</dbReference>
<evidence type="ECO:0000313" key="2">
    <source>
        <dbReference type="Proteomes" id="UP001234178"/>
    </source>
</evidence>
<accession>A0ABR0B8D0</accession>
<comment type="caution">
    <text evidence="1">The sequence shown here is derived from an EMBL/GenBank/DDBJ whole genome shotgun (WGS) entry which is preliminary data.</text>
</comment>
<proteinExistence type="predicted"/>
<keyword evidence="2" id="KW-1185">Reference proteome</keyword>